<evidence type="ECO:0000256" key="2">
    <source>
        <dbReference type="SAM" id="Phobius"/>
    </source>
</evidence>
<evidence type="ECO:0000256" key="1">
    <source>
        <dbReference type="SAM" id="MobiDB-lite"/>
    </source>
</evidence>
<gene>
    <name evidence="5" type="ORF">PHLCEN_2v10715</name>
</gene>
<feature type="compositionally biased region" description="Basic residues" evidence="1">
    <location>
        <begin position="720"/>
        <end position="729"/>
    </location>
</feature>
<dbReference type="STRING" id="98765.A0A2R6NM03"/>
<dbReference type="PANTHER" id="PTHR31145:SF6">
    <property type="entry name" value="INTEGRAL MEMBRANE PROTEIN (AFU_ORTHOLOGUE AFUA_7G01610)"/>
    <property type="match status" value="1"/>
</dbReference>
<keyword evidence="6" id="KW-1185">Reference proteome</keyword>
<dbReference type="GO" id="GO:0055085">
    <property type="term" value="P:transmembrane transport"/>
    <property type="evidence" value="ECO:0007669"/>
    <property type="project" value="TreeGrafter"/>
</dbReference>
<keyword evidence="3" id="KW-0732">Signal</keyword>
<feature type="transmembrane region" description="Helical" evidence="2">
    <location>
        <begin position="488"/>
        <end position="505"/>
    </location>
</feature>
<dbReference type="InterPro" id="IPR040241">
    <property type="entry name" value="TRP_Flc/Pkd2-like"/>
</dbReference>
<feature type="transmembrane region" description="Helical" evidence="2">
    <location>
        <begin position="600"/>
        <end position="619"/>
    </location>
</feature>
<dbReference type="InterPro" id="IPR010308">
    <property type="entry name" value="TRP_C"/>
</dbReference>
<accession>A0A2R6NM03</accession>
<dbReference type="OrthoDB" id="5312224at2759"/>
<keyword evidence="2" id="KW-0472">Membrane</keyword>
<organism evidence="5 6">
    <name type="scientific">Hermanssonia centrifuga</name>
    <dbReference type="NCBI Taxonomy" id="98765"/>
    <lineage>
        <taxon>Eukaryota</taxon>
        <taxon>Fungi</taxon>
        <taxon>Dikarya</taxon>
        <taxon>Basidiomycota</taxon>
        <taxon>Agaricomycotina</taxon>
        <taxon>Agaricomycetes</taxon>
        <taxon>Polyporales</taxon>
        <taxon>Meruliaceae</taxon>
        <taxon>Hermanssonia</taxon>
    </lineage>
</organism>
<dbReference type="Pfam" id="PF06011">
    <property type="entry name" value="TRP"/>
    <property type="match status" value="1"/>
</dbReference>
<keyword evidence="2" id="KW-1133">Transmembrane helix</keyword>
<feature type="compositionally biased region" description="Polar residues" evidence="1">
    <location>
        <begin position="830"/>
        <end position="858"/>
    </location>
</feature>
<dbReference type="EMBL" id="MLYV02001076">
    <property type="protein sequence ID" value="PSR73423.1"/>
    <property type="molecule type" value="Genomic_DNA"/>
</dbReference>
<feature type="transmembrane region" description="Helical" evidence="2">
    <location>
        <begin position="517"/>
        <end position="539"/>
    </location>
</feature>
<feature type="transmembrane region" description="Helical" evidence="2">
    <location>
        <begin position="569"/>
        <end position="588"/>
    </location>
</feature>
<feature type="region of interest" description="Disordered" evidence="1">
    <location>
        <begin position="720"/>
        <end position="764"/>
    </location>
</feature>
<comment type="caution">
    <text evidence="5">The sequence shown here is derived from an EMBL/GenBank/DDBJ whole genome shotgun (WGS) entry which is preliminary data.</text>
</comment>
<reference evidence="5 6" key="1">
    <citation type="submission" date="2018-02" db="EMBL/GenBank/DDBJ databases">
        <title>Genome sequence of the basidiomycete white-rot fungus Phlebia centrifuga.</title>
        <authorList>
            <person name="Granchi Z."/>
            <person name="Peng M."/>
            <person name="de Vries R.P."/>
            <person name="Hilden K."/>
            <person name="Makela M.R."/>
            <person name="Grigoriev I."/>
            <person name="Riley R."/>
        </authorList>
    </citation>
    <scope>NUCLEOTIDE SEQUENCE [LARGE SCALE GENOMIC DNA]</scope>
    <source>
        <strain evidence="5 6">FBCC195</strain>
    </source>
</reference>
<dbReference type="GO" id="GO:0016020">
    <property type="term" value="C:membrane"/>
    <property type="evidence" value="ECO:0007669"/>
    <property type="project" value="TreeGrafter"/>
</dbReference>
<proteinExistence type="predicted"/>
<dbReference type="PANTHER" id="PTHR31145">
    <property type="entry name" value="INTEGRAL MEMBRANE PROTEIN (AFU_ORTHOLOGUE AFUA_7G01610)"/>
    <property type="match status" value="1"/>
</dbReference>
<sequence length="1006" mass="109173">MAGFRSEHALLQMLLFLILSVFYIPRVLAQPATIQFQDCFSDDSTDRKLSISNVYAQLLELPHGGLLNFTVIGETPQQIVESSNSSNPVATTLFTTSSTLTFNVWNNNSYFCSTLRPPSPLPEPNNLTNNYCPLPAGPFALSSSIQLGKGYALATYNTRLRALDPVQRELLCIDLSTTPLLPNALDPVYGDAHIIFWSTVALAIVYWLVVGLARLVSAWGRGSTRSGRGFWAKVESTGFVLASAISGERLATSPALMRFCTPSLRDIIFHSQWCAALAMVAVQWPDFIYPLLSQTAWSTLSYNISLTQGSAAKADHWNPLSVEPYNAPTNFVDQLNDPASPIYINASSPNLLFQLPSNATSGLESFAYAVGLRPEDLFGICLSLFLAIMAATIVLSVVVWGIDWIVSLLSGRFTQTAATLNGSRSPRYSSASKDLLEGVGQLQNSEENRSLSGHALFRSTSRFPFARPWWRLRSSFVSFHGSILQGNLIRILILFHLPVTIFSCYQMTVGRSKASLASIILAALSFAILSVLLPIFLVLRLTFTNTTKLYDETWTLLSLGPLYNHYRHGSQLFACLLFATNLAFGLTIGCGQKSGTAQAIVILVVEVVSALGTSVWLPWGHGASMGLISFLFCVARIVIAVLLVILTPIVSVGSGAAQWVAYAILFILGLIYLAFILMLLVKLIEAIVRICGGVGFHKSKHVVDSGLLGALGLAGCCGSRRPRSYSRSRYRADAPQPATLPLSRPTPPYKDVTPTASGPPSVLRPEHALQPYKEESDDETGFIMGAWQPFPRPGYTPVDDSSPAPPEPPQTGFARVGGGRAHYESPYAIASSSTRGSTQTFPSVDRNIGTSQLNSTVTARDYSPPPTPSISSTTVAKKADLSLPPGALPPAHVRTKSQTAIVEDASTLMNLAELRQAQADYANNAEGEDGSDLLVTPRKRWWRKNRRPSEPEPPQNMPASDPEPGRSFVVVRKQRPGVSPRDSSGPSSEPEQRSFAVLRGNNADAT</sequence>
<name>A0A2R6NM03_9APHY</name>
<feature type="chain" id="PRO_5015339894" description="TRP C-terminal domain-containing protein" evidence="3">
    <location>
        <begin position="30"/>
        <end position="1006"/>
    </location>
</feature>
<feature type="transmembrane region" description="Helical" evidence="2">
    <location>
        <begin position="659"/>
        <end position="681"/>
    </location>
</feature>
<evidence type="ECO:0000313" key="5">
    <source>
        <dbReference type="EMBL" id="PSR73423.1"/>
    </source>
</evidence>
<protein>
    <recommendedName>
        <fullName evidence="4">TRP C-terminal domain-containing protein</fullName>
    </recommendedName>
</protein>
<feature type="domain" description="TRP C-terminal" evidence="4">
    <location>
        <begin position="256"/>
        <end position="689"/>
    </location>
</feature>
<dbReference type="Proteomes" id="UP000186601">
    <property type="component" value="Unassembled WGS sequence"/>
</dbReference>
<keyword evidence="2" id="KW-0812">Transmembrane</keyword>
<feature type="transmembrane region" description="Helical" evidence="2">
    <location>
        <begin position="377"/>
        <end position="402"/>
    </location>
</feature>
<dbReference type="AlphaFoldDB" id="A0A2R6NM03"/>
<feature type="transmembrane region" description="Helical" evidence="2">
    <location>
        <begin position="625"/>
        <end position="647"/>
    </location>
</feature>
<evidence type="ECO:0000259" key="4">
    <source>
        <dbReference type="Pfam" id="PF06011"/>
    </source>
</evidence>
<evidence type="ECO:0000313" key="6">
    <source>
        <dbReference type="Proteomes" id="UP000186601"/>
    </source>
</evidence>
<evidence type="ECO:0000256" key="3">
    <source>
        <dbReference type="SAM" id="SignalP"/>
    </source>
</evidence>
<feature type="region of interest" description="Disordered" evidence="1">
    <location>
        <begin position="942"/>
        <end position="1006"/>
    </location>
</feature>
<feature type="transmembrane region" description="Helical" evidence="2">
    <location>
        <begin position="194"/>
        <end position="216"/>
    </location>
</feature>
<feature type="region of interest" description="Disordered" evidence="1">
    <location>
        <begin position="783"/>
        <end position="876"/>
    </location>
</feature>
<feature type="signal peptide" evidence="3">
    <location>
        <begin position="1"/>
        <end position="29"/>
    </location>
</feature>